<dbReference type="Proteomes" id="UP001396334">
    <property type="component" value="Unassembled WGS sequence"/>
</dbReference>
<accession>A0ABR2QU19</accession>
<name>A0ABR2QU19_9ROSI</name>
<evidence type="ECO:0000256" key="1">
    <source>
        <dbReference type="SAM" id="Phobius"/>
    </source>
</evidence>
<reference evidence="3 4" key="1">
    <citation type="journal article" date="2024" name="G3 (Bethesda)">
        <title>Genome assembly of Hibiscus sabdariffa L. provides insights into metabolisms of medicinal natural products.</title>
        <authorList>
            <person name="Kim T."/>
        </authorList>
    </citation>
    <scope>NUCLEOTIDE SEQUENCE [LARGE SCALE GENOMIC DNA]</scope>
    <source>
        <strain evidence="3">TK-2024</strain>
        <tissue evidence="3">Old leaves</tissue>
    </source>
</reference>
<comment type="caution">
    <text evidence="3">The sequence shown here is derived from an EMBL/GenBank/DDBJ whole genome shotgun (WGS) entry which is preliminary data.</text>
</comment>
<evidence type="ECO:0000313" key="4">
    <source>
        <dbReference type="Proteomes" id="UP001396334"/>
    </source>
</evidence>
<feature type="transmembrane region" description="Helical" evidence="1">
    <location>
        <begin position="57"/>
        <end position="76"/>
    </location>
</feature>
<keyword evidence="1" id="KW-1133">Transmembrane helix</keyword>
<keyword evidence="1" id="KW-0472">Membrane</keyword>
<proteinExistence type="predicted"/>
<organism evidence="3 4">
    <name type="scientific">Hibiscus sabdariffa</name>
    <name type="common">roselle</name>
    <dbReference type="NCBI Taxonomy" id="183260"/>
    <lineage>
        <taxon>Eukaryota</taxon>
        <taxon>Viridiplantae</taxon>
        <taxon>Streptophyta</taxon>
        <taxon>Embryophyta</taxon>
        <taxon>Tracheophyta</taxon>
        <taxon>Spermatophyta</taxon>
        <taxon>Magnoliopsida</taxon>
        <taxon>eudicotyledons</taxon>
        <taxon>Gunneridae</taxon>
        <taxon>Pentapetalae</taxon>
        <taxon>rosids</taxon>
        <taxon>malvids</taxon>
        <taxon>Malvales</taxon>
        <taxon>Malvaceae</taxon>
        <taxon>Malvoideae</taxon>
        <taxon>Hibiscus</taxon>
    </lineage>
</organism>
<dbReference type="EMBL" id="JBBPBN010000031">
    <property type="protein sequence ID" value="KAK9004185.1"/>
    <property type="molecule type" value="Genomic_DNA"/>
</dbReference>
<keyword evidence="1" id="KW-0812">Transmembrane</keyword>
<protein>
    <submittedName>
        <fullName evidence="3">Uncharacterized protein</fullName>
    </submittedName>
</protein>
<gene>
    <name evidence="3" type="ORF">V6N11_001992</name>
</gene>
<feature type="chain" id="PRO_5045245167" evidence="2">
    <location>
        <begin position="20"/>
        <end position="97"/>
    </location>
</feature>
<sequence length="97" mass="11063">MQICTVFGILLHLFIICKSMGIERKFQSKLKDLETPANHVDMSWDIINSVCSGIRRMSLILLFTIAAATFYSALLIQRCMDSDFDIGNRAFRKEKGD</sequence>
<keyword evidence="4" id="KW-1185">Reference proteome</keyword>
<evidence type="ECO:0000256" key="2">
    <source>
        <dbReference type="SAM" id="SignalP"/>
    </source>
</evidence>
<feature type="signal peptide" evidence="2">
    <location>
        <begin position="1"/>
        <end position="19"/>
    </location>
</feature>
<evidence type="ECO:0000313" key="3">
    <source>
        <dbReference type="EMBL" id="KAK9004185.1"/>
    </source>
</evidence>
<keyword evidence="2" id="KW-0732">Signal</keyword>